<name>A0A1Y0B4G1_9LAMI</name>
<keyword evidence="1" id="KW-0496">Mitochondrion</keyword>
<reference evidence="1" key="1">
    <citation type="submission" date="2017-03" db="EMBL/GenBank/DDBJ databases">
        <title>The mitochondrial genome of the carnivorous plant Utricularia reniformis (Lentibulariaceae): structure, comparative analysis and evolutionary landmarks.</title>
        <authorList>
            <person name="Silva S.R."/>
            <person name="Alvarenga D.O."/>
            <person name="Michael T.P."/>
            <person name="Miranda V.F.O."/>
            <person name="Varani A.M."/>
        </authorList>
    </citation>
    <scope>NUCLEOTIDE SEQUENCE</scope>
</reference>
<dbReference type="EMBL" id="KY774314">
    <property type="protein sequence ID" value="ART32280.1"/>
    <property type="molecule type" value="Genomic_DNA"/>
</dbReference>
<evidence type="ECO:0000313" key="1">
    <source>
        <dbReference type="EMBL" id="ART32280.1"/>
    </source>
</evidence>
<protein>
    <submittedName>
        <fullName evidence="1">Uncharacterized protein</fullName>
    </submittedName>
</protein>
<accession>A0A1Y0B4G1</accession>
<proteinExistence type="predicted"/>
<gene>
    <name evidence="1" type="ORF">AEK19_MT2129</name>
</gene>
<organism evidence="1">
    <name type="scientific">Utricularia reniformis</name>
    <dbReference type="NCBI Taxonomy" id="192314"/>
    <lineage>
        <taxon>Eukaryota</taxon>
        <taxon>Viridiplantae</taxon>
        <taxon>Streptophyta</taxon>
        <taxon>Embryophyta</taxon>
        <taxon>Tracheophyta</taxon>
        <taxon>Spermatophyta</taxon>
        <taxon>Magnoliopsida</taxon>
        <taxon>eudicotyledons</taxon>
        <taxon>Gunneridae</taxon>
        <taxon>Pentapetalae</taxon>
        <taxon>asterids</taxon>
        <taxon>lamiids</taxon>
        <taxon>Lamiales</taxon>
        <taxon>Lentibulariaceae</taxon>
        <taxon>Utricularia</taxon>
    </lineage>
</organism>
<geneLocation type="mitochondrion" evidence="1"/>
<sequence>MNLLGLRLLPMSFNLYPKAYFLLSGIGTPASFHHSIFDSADLDSYRYPVLHCTIYRRSICIDIIIYIQKAVCE</sequence>
<dbReference type="AlphaFoldDB" id="A0A1Y0B4G1"/>